<evidence type="ECO:0000313" key="11">
    <source>
        <dbReference type="Proteomes" id="UP000028045"/>
    </source>
</evidence>
<feature type="transmembrane region" description="Helical" evidence="8">
    <location>
        <begin position="303"/>
        <end position="322"/>
    </location>
</feature>
<dbReference type="Gene3D" id="1.20.1250.20">
    <property type="entry name" value="MFS general substrate transporter like domains"/>
    <property type="match status" value="2"/>
</dbReference>
<keyword evidence="6" id="KW-0406">Ion transport</keyword>
<proteinExistence type="inferred from homology"/>
<evidence type="ECO:0000256" key="8">
    <source>
        <dbReference type="SAM" id="Phobius"/>
    </source>
</evidence>
<keyword evidence="4 8" id="KW-0812">Transmembrane</keyword>
<dbReference type="InterPro" id="IPR011701">
    <property type="entry name" value="MFS"/>
</dbReference>
<feature type="transmembrane region" description="Helical" evidence="8">
    <location>
        <begin position="491"/>
        <end position="514"/>
    </location>
</feature>
<evidence type="ECO:0000256" key="2">
    <source>
        <dbReference type="ARBA" id="ARBA00008335"/>
    </source>
</evidence>
<reference evidence="10 11" key="1">
    <citation type="journal article" date="2014" name="BMC Genomics">
        <title>Comparative genome sequencing reveals chemotype-specific gene clusters in the toxigenic black mold Stachybotrys.</title>
        <authorList>
            <person name="Semeiks J."/>
            <person name="Borek D."/>
            <person name="Otwinowski Z."/>
            <person name="Grishin N.V."/>
        </authorList>
    </citation>
    <scope>NUCLEOTIDE SEQUENCE [LARGE SCALE GENOMIC DNA]</scope>
    <source>
        <strain evidence="11">CBS 109288 / IBT 7711</strain>
    </source>
</reference>
<feature type="transmembrane region" description="Helical" evidence="8">
    <location>
        <begin position="123"/>
        <end position="142"/>
    </location>
</feature>
<feature type="transmembrane region" description="Helical" evidence="8">
    <location>
        <begin position="452"/>
        <end position="471"/>
    </location>
</feature>
<dbReference type="Proteomes" id="UP000028045">
    <property type="component" value="Unassembled WGS sequence"/>
</dbReference>
<organism evidence="10 11">
    <name type="scientific">Stachybotrys chartarum (strain CBS 109288 / IBT 7711)</name>
    <name type="common">Toxic black mold</name>
    <name type="synonym">Stilbospora chartarum</name>
    <dbReference type="NCBI Taxonomy" id="1280523"/>
    <lineage>
        <taxon>Eukaryota</taxon>
        <taxon>Fungi</taxon>
        <taxon>Dikarya</taxon>
        <taxon>Ascomycota</taxon>
        <taxon>Pezizomycotina</taxon>
        <taxon>Sordariomycetes</taxon>
        <taxon>Hypocreomycetidae</taxon>
        <taxon>Hypocreales</taxon>
        <taxon>Stachybotryaceae</taxon>
        <taxon>Stachybotrys</taxon>
    </lineage>
</organism>
<dbReference type="PANTHER" id="PTHR23501">
    <property type="entry name" value="MAJOR FACILITATOR SUPERFAMILY"/>
    <property type="match status" value="1"/>
</dbReference>
<feature type="transmembrane region" description="Helical" evidence="8">
    <location>
        <begin position="148"/>
        <end position="168"/>
    </location>
</feature>
<keyword evidence="11" id="KW-1185">Reference proteome</keyword>
<dbReference type="FunFam" id="1.20.1250.20:FF:000197">
    <property type="entry name" value="Siderophore iron transporter 1"/>
    <property type="match status" value="1"/>
</dbReference>
<evidence type="ECO:0000256" key="3">
    <source>
        <dbReference type="ARBA" id="ARBA00022448"/>
    </source>
</evidence>
<keyword evidence="7 8" id="KW-0472">Membrane</keyword>
<dbReference type="PROSITE" id="PS50850">
    <property type="entry name" value="MFS"/>
    <property type="match status" value="1"/>
</dbReference>
<keyword evidence="3" id="KW-0813">Transport</keyword>
<gene>
    <name evidence="10" type="ORF">S7711_06107</name>
</gene>
<feature type="transmembrane region" description="Helical" evidence="8">
    <location>
        <begin position="219"/>
        <end position="238"/>
    </location>
</feature>
<evidence type="ECO:0000256" key="5">
    <source>
        <dbReference type="ARBA" id="ARBA00022989"/>
    </source>
</evidence>
<evidence type="ECO:0000313" key="10">
    <source>
        <dbReference type="EMBL" id="KEY73900.1"/>
    </source>
</evidence>
<dbReference type="PANTHER" id="PTHR23501:SF87">
    <property type="entry name" value="SIDEROPHORE IRON TRANSPORTER 2"/>
    <property type="match status" value="1"/>
</dbReference>
<feature type="transmembrane region" description="Helical" evidence="8">
    <location>
        <begin position="49"/>
        <end position="71"/>
    </location>
</feature>
<dbReference type="GO" id="GO:0015343">
    <property type="term" value="F:siderophore-iron transmembrane transporter activity"/>
    <property type="evidence" value="ECO:0007669"/>
    <property type="project" value="TreeGrafter"/>
</dbReference>
<feature type="domain" description="Major facilitator superfamily (MFS) profile" evidence="9">
    <location>
        <begin position="58"/>
        <end position="590"/>
    </location>
</feature>
<feature type="transmembrane region" description="Helical" evidence="8">
    <location>
        <begin position="363"/>
        <end position="389"/>
    </location>
</feature>
<comment type="similarity">
    <text evidence="2">Belongs to the major facilitator superfamily.</text>
</comment>
<feature type="transmembrane region" description="Helical" evidence="8">
    <location>
        <begin position="273"/>
        <end position="297"/>
    </location>
</feature>
<dbReference type="GO" id="GO:0005886">
    <property type="term" value="C:plasma membrane"/>
    <property type="evidence" value="ECO:0007669"/>
    <property type="project" value="TreeGrafter"/>
</dbReference>
<sequence>MSDEERQHRQDETEEIKPAREARVFEEQNEAWNIFPENMIQDGVRGIEGIALAWTGWYLLAAYCSIMLIAFATSLEGQVTVSLLPFVTSSFQHHSLISTISVVRNVIDAVIKPPMAKLADVFGRLEAFSLSIGLFVLGYIQMAASNNVQTFAAAQIFYSAGFTGVLVLQQIFIADTSDLSYRALLSTLPDLPFLITTWIGGRIGRHFMRSSELWRWAYGMWAIILPMAFLPLAFSLFLNGRRARRMGLAPDSYTTLSGDPLTILRNLWWDLDIGGITLLSAGFALILIPCTIAATVTGGWQNGHLIAMVVIGAILLVIFPLWEISTRFARERGLKGKLGMILSNLAPYPLIPLHLFKSRTFTAGSILAIFYFMAFYLSVFPYFHSYLLVVRNLDIQSATTILNTFSISSTVSSLIISGFIKFTNRYKWFVTTGSCLYMLGIGLMMRYRTEDAPLSAIIGTQILIGIGGGMLNVPAQLGVQASAGHQHVGTATALFLTLTSVGGAIGSAISGAVWGRLVPQKLRAYLPQDMAEQATIIYSDIGQALSYPMGSPERNAINRSYQETMTTLLTVALCICVPVIICSLLMSNFELIEINQGVVGRVVGGEVDINAQKVGERRSYLQRVKNWMR</sequence>
<evidence type="ECO:0000256" key="4">
    <source>
        <dbReference type="ARBA" id="ARBA00022692"/>
    </source>
</evidence>
<dbReference type="InterPro" id="IPR036259">
    <property type="entry name" value="MFS_trans_sf"/>
</dbReference>
<evidence type="ECO:0000256" key="1">
    <source>
        <dbReference type="ARBA" id="ARBA00004141"/>
    </source>
</evidence>
<comment type="subcellular location">
    <subcellularLocation>
        <location evidence="1">Membrane</location>
        <topology evidence="1">Multi-pass membrane protein</topology>
    </subcellularLocation>
</comment>
<feature type="transmembrane region" description="Helical" evidence="8">
    <location>
        <begin position="567"/>
        <end position="586"/>
    </location>
</feature>
<dbReference type="EMBL" id="KL647710">
    <property type="protein sequence ID" value="KEY73900.1"/>
    <property type="molecule type" value="Genomic_DNA"/>
</dbReference>
<protein>
    <recommendedName>
        <fullName evidence="9">Major facilitator superfamily (MFS) profile domain-containing protein</fullName>
    </recommendedName>
</protein>
<dbReference type="InterPro" id="IPR020846">
    <property type="entry name" value="MFS_dom"/>
</dbReference>
<dbReference type="OrthoDB" id="4088837at2759"/>
<evidence type="ECO:0000256" key="7">
    <source>
        <dbReference type="ARBA" id="ARBA00023136"/>
    </source>
</evidence>
<dbReference type="SUPFAM" id="SSF103473">
    <property type="entry name" value="MFS general substrate transporter"/>
    <property type="match status" value="2"/>
</dbReference>
<keyword evidence="5 8" id="KW-1133">Transmembrane helix</keyword>
<dbReference type="AlphaFoldDB" id="A0A084B8M1"/>
<dbReference type="Pfam" id="PF07690">
    <property type="entry name" value="MFS_1"/>
    <property type="match status" value="2"/>
</dbReference>
<dbReference type="HOGENOM" id="CLU_012970_2_0_1"/>
<name>A0A084B8M1_STACB</name>
<feature type="transmembrane region" description="Helical" evidence="8">
    <location>
        <begin position="426"/>
        <end position="445"/>
    </location>
</feature>
<feature type="transmembrane region" description="Helical" evidence="8">
    <location>
        <begin position="401"/>
        <end position="420"/>
    </location>
</feature>
<accession>A0A084B8M1</accession>
<evidence type="ECO:0000256" key="6">
    <source>
        <dbReference type="ARBA" id="ARBA00023065"/>
    </source>
</evidence>
<evidence type="ECO:0000259" key="9">
    <source>
        <dbReference type="PROSITE" id="PS50850"/>
    </source>
</evidence>